<dbReference type="EMBL" id="JAWCUA010000010">
    <property type="protein sequence ID" value="MDU0114268.1"/>
    <property type="molecule type" value="Genomic_DNA"/>
</dbReference>
<keyword evidence="2" id="KW-1185">Reference proteome</keyword>
<protein>
    <submittedName>
        <fullName evidence="1">DUF3570 domain-containing protein</fullName>
    </submittedName>
</protein>
<dbReference type="Pfam" id="PF12094">
    <property type="entry name" value="DUF3570"/>
    <property type="match status" value="1"/>
</dbReference>
<dbReference type="RefSeq" id="WP_315947893.1">
    <property type="nucleotide sequence ID" value="NZ_JAWCUA010000010.1"/>
</dbReference>
<dbReference type="Proteomes" id="UP001257914">
    <property type="component" value="Unassembled WGS sequence"/>
</dbReference>
<comment type="caution">
    <text evidence="1">The sequence shown here is derived from an EMBL/GenBank/DDBJ whole genome shotgun (WGS) entry which is preliminary data.</text>
</comment>
<organism evidence="1 2">
    <name type="scientific">Psychrosphaera aquimarina</name>
    <dbReference type="NCBI Taxonomy" id="2044854"/>
    <lineage>
        <taxon>Bacteria</taxon>
        <taxon>Pseudomonadati</taxon>
        <taxon>Pseudomonadota</taxon>
        <taxon>Gammaproteobacteria</taxon>
        <taxon>Alteromonadales</taxon>
        <taxon>Pseudoalteromonadaceae</taxon>
        <taxon>Psychrosphaera</taxon>
    </lineage>
</organism>
<reference evidence="1 2" key="1">
    <citation type="submission" date="2023-10" db="EMBL/GenBank/DDBJ databases">
        <title>Psychrosphaera aquimaarina strain SW33 isolated from seawater.</title>
        <authorList>
            <person name="Bayburt H."/>
            <person name="Kim J.M."/>
            <person name="Choi B.J."/>
            <person name="Jeon C.O."/>
        </authorList>
    </citation>
    <scope>NUCLEOTIDE SEQUENCE [LARGE SCALE GENOMIC DNA]</scope>
    <source>
        <strain evidence="1 2">KCTC 52743</strain>
    </source>
</reference>
<dbReference type="InterPro" id="IPR021953">
    <property type="entry name" value="DUF3570"/>
</dbReference>
<name>A0ABU3R3J9_9GAMM</name>
<sequence length="434" mass="48829">MQLKDVSGLIASAACCLISAEVIANESINTESDWLDDWQIDSALMLYSEVDRVSALEAVFSFKKDFKDEHIFSGKLVIDSLTGASANGAVSQPNVQTFTRPSGNAQYTVKANETPLDDTFKDTRVQINGQWTSPFSTDITTSFGGQLSKEYDYLSLSVNGSISWDTNFNNTSYTLGGSYAYDEIEPEGGIPIALTKHYSDPAFFASQALFDQAYSSTIATTSSDKQTFDLLFGVTQVWTKRLITLVNVGISKVDGYITDPFKIVSRVQSDGYTLDNINESRPDSRNKQSYFMQSKYHFDWAIFDVSYRYSTDDWEINSHTLESRIHIPSKLTSYWQPHIRIYQQSAAEFYAPFILSQNETPNYVSADYRIGDLNAITLGLKYGDQTQAGNPYSIRLEYYYQTSEDSGHARPGVLQQQNLYPSVSAIVVQYNYRF</sequence>
<evidence type="ECO:0000313" key="1">
    <source>
        <dbReference type="EMBL" id="MDU0114268.1"/>
    </source>
</evidence>
<proteinExistence type="predicted"/>
<gene>
    <name evidence="1" type="ORF">RT723_14970</name>
</gene>
<evidence type="ECO:0000313" key="2">
    <source>
        <dbReference type="Proteomes" id="UP001257914"/>
    </source>
</evidence>
<accession>A0ABU3R3J9</accession>